<keyword evidence="6" id="KW-1185">Reference proteome</keyword>
<feature type="signal peptide" evidence="4">
    <location>
        <begin position="1"/>
        <end position="21"/>
    </location>
</feature>
<dbReference type="InterPro" id="IPR038161">
    <property type="entry name" value="VirB9/CagX/TrbG_C_sf"/>
</dbReference>
<evidence type="ECO:0000256" key="2">
    <source>
        <dbReference type="ARBA" id="ARBA00022729"/>
    </source>
</evidence>
<dbReference type="InterPro" id="IPR033645">
    <property type="entry name" value="VirB9/CagX/TrbG_C"/>
</dbReference>
<geneLocation type="plasmid" evidence="5">
    <name>unnamed1</name>
</geneLocation>
<evidence type="ECO:0000313" key="5">
    <source>
        <dbReference type="EMBL" id="QGM48282.1"/>
    </source>
</evidence>
<dbReference type="InterPro" id="IPR010258">
    <property type="entry name" value="Conjugal_tfr_TrbG/VirB9/CagX"/>
</dbReference>
<dbReference type="Pfam" id="PF03524">
    <property type="entry name" value="CagX"/>
    <property type="match status" value="1"/>
</dbReference>
<dbReference type="Gene3D" id="2.60.40.2500">
    <property type="match status" value="1"/>
</dbReference>
<dbReference type="EMBL" id="CP046053">
    <property type="protein sequence ID" value="QGM48282.1"/>
    <property type="molecule type" value="Genomic_DNA"/>
</dbReference>
<keyword evidence="5" id="KW-0614">Plasmid</keyword>
<feature type="chain" id="PRO_5025695180" evidence="4">
    <location>
        <begin position="22"/>
        <end position="294"/>
    </location>
</feature>
<accession>A0A6B8KKL9</accession>
<dbReference type="KEGG" id="mhey:H2LOC_021085"/>
<feature type="region of interest" description="Disordered" evidence="3">
    <location>
        <begin position="274"/>
        <end position="294"/>
    </location>
</feature>
<reference evidence="5 6" key="1">
    <citation type="submission" date="2019-11" db="EMBL/GenBank/DDBJ databases">
        <title>The genome sequence of Methylocystis heyeri.</title>
        <authorList>
            <person name="Oshkin I.Y."/>
            <person name="Miroshnikov K."/>
            <person name="Dedysh S.N."/>
        </authorList>
    </citation>
    <scope>NUCLEOTIDE SEQUENCE [LARGE SCALE GENOMIC DNA]</scope>
    <source>
        <strain evidence="5 6">H2</strain>
        <plasmid evidence="5 6">unnamed1</plasmid>
    </source>
</reference>
<gene>
    <name evidence="5" type="ORF">H2LOC_021085</name>
</gene>
<protein>
    <submittedName>
        <fullName evidence="5">Conjugal transfer protein</fullName>
    </submittedName>
</protein>
<evidence type="ECO:0000256" key="3">
    <source>
        <dbReference type="SAM" id="MobiDB-lite"/>
    </source>
</evidence>
<comment type="similarity">
    <text evidence="1">Belongs to the TrbG/VirB9 family.</text>
</comment>
<dbReference type="AlphaFoldDB" id="A0A6B8KKL9"/>
<dbReference type="CDD" id="cd06911">
    <property type="entry name" value="VirB9_CagX_TrbG"/>
    <property type="match status" value="1"/>
</dbReference>
<evidence type="ECO:0000313" key="6">
    <source>
        <dbReference type="Proteomes" id="UP000309061"/>
    </source>
</evidence>
<sequence>MKRILCLGVVLTTALAPPARAERSPTPVVADSRIRTVPFERDNVVTVWGTRGVSTIVVLGEDEKIETVALGDSLAWQAVPDQSKRYLFIKPLDKGAVTNMTIVTRKRIYSFILRADSQSAHRVVFKVRFTYPEDEADARLMEKARELASFPNMRNAKRSGVRNFDYSYKGSVTLKPENVFDDGTKTYFRFSGEVPGIFVVNTDRSETLMNYRREGEMIVVDKTAGQWTMRNGDETACVFNLRASSRPEPKTRENDVQANLQGVHAPEEKSLLTQVLGSDPFSAPTSNGLSSLGQ</sequence>
<dbReference type="Proteomes" id="UP000309061">
    <property type="component" value="Plasmid unnamed1"/>
</dbReference>
<organism evidence="5 6">
    <name type="scientific">Methylocystis heyeri</name>
    <dbReference type="NCBI Taxonomy" id="391905"/>
    <lineage>
        <taxon>Bacteria</taxon>
        <taxon>Pseudomonadati</taxon>
        <taxon>Pseudomonadota</taxon>
        <taxon>Alphaproteobacteria</taxon>
        <taxon>Hyphomicrobiales</taxon>
        <taxon>Methylocystaceae</taxon>
        <taxon>Methylocystis</taxon>
    </lineage>
</organism>
<keyword evidence="2 4" id="KW-0732">Signal</keyword>
<dbReference type="RefSeq" id="WP_136498188.1">
    <property type="nucleotide sequence ID" value="NZ_CP046053.1"/>
</dbReference>
<name>A0A6B8KKL9_9HYPH</name>
<proteinExistence type="inferred from homology"/>
<dbReference type="OrthoDB" id="7390264at2"/>
<evidence type="ECO:0000256" key="1">
    <source>
        <dbReference type="ARBA" id="ARBA00006135"/>
    </source>
</evidence>
<evidence type="ECO:0000256" key="4">
    <source>
        <dbReference type="SAM" id="SignalP"/>
    </source>
</evidence>
<feature type="compositionally biased region" description="Polar residues" evidence="3">
    <location>
        <begin position="283"/>
        <end position="294"/>
    </location>
</feature>